<dbReference type="InterPro" id="IPR035472">
    <property type="entry name" value="RpiR-like_SIS"/>
</dbReference>
<proteinExistence type="inferred from homology"/>
<keyword evidence="10" id="KW-0067">ATP-binding</keyword>
<name>A0ABV7H2R4_9BURK</name>
<keyword evidence="2 10" id="KW-0808">Transferase</keyword>
<accession>A0ABV7H2R4</accession>
<keyword evidence="10" id="KW-0547">Nucleotide-binding</keyword>
<evidence type="ECO:0000313" key="13">
    <source>
        <dbReference type="EMBL" id="MFC3148204.1"/>
    </source>
</evidence>
<dbReference type="NCBIfam" id="NF001416">
    <property type="entry name" value="PRK00292.1-3"/>
    <property type="match status" value="1"/>
</dbReference>
<evidence type="ECO:0000256" key="9">
    <source>
        <dbReference type="ARBA" id="ARBA00049060"/>
    </source>
</evidence>
<evidence type="ECO:0000313" key="14">
    <source>
        <dbReference type="Proteomes" id="UP001595556"/>
    </source>
</evidence>
<comment type="subcellular location">
    <subcellularLocation>
        <location evidence="10">Cytoplasm</location>
    </subcellularLocation>
</comment>
<comment type="catalytic activity">
    <reaction evidence="9 10">
        <text>D-glucose + ATP = D-glucose 6-phosphate + ADP + H(+)</text>
        <dbReference type="Rhea" id="RHEA:17825"/>
        <dbReference type="ChEBI" id="CHEBI:4167"/>
        <dbReference type="ChEBI" id="CHEBI:15378"/>
        <dbReference type="ChEBI" id="CHEBI:30616"/>
        <dbReference type="ChEBI" id="CHEBI:61548"/>
        <dbReference type="ChEBI" id="CHEBI:456216"/>
        <dbReference type="EC" id="2.7.1.2"/>
    </reaction>
</comment>
<dbReference type="Gene3D" id="1.10.10.10">
    <property type="entry name" value="Winged helix-like DNA-binding domain superfamily/Winged helix DNA-binding domain"/>
    <property type="match status" value="1"/>
</dbReference>
<dbReference type="PROSITE" id="PS51071">
    <property type="entry name" value="HTH_RPIR"/>
    <property type="match status" value="1"/>
</dbReference>
<dbReference type="InterPro" id="IPR046348">
    <property type="entry name" value="SIS_dom_sf"/>
</dbReference>
<dbReference type="PROSITE" id="PS51464">
    <property type="entry name" value="SIS"/>
    <property type="match status" value="1"/>
</dbReference>
<keyword evidence="14" id="KW-1185">Reference proteome</keyword>
<dbReference type="SUPFAM" id="SSF46689">
    <property type="entry name" value="Homeodomain-like"/>
    <property type="match status" value="1"/>
</dbReference>
<evidence type="ECO:0000256" key="1">
    <source>
        <dbReference type="ARBA" id="ARBA00007693"/>
    </source>
</evidence>
<dbReference type="InterPro" id="IPR036388">
    <property type="entry name" value="WH-like_DNA-bd_sf"/>
</dbReference>
<dbReference type="PANTHER" id="PTHR47690">
    <property type="entry name" value="GLUCOKINASE"/>
    <property type="match status" value="1"/>
</dbReference>
<dbReference type="InterPro" id="IPR043129">
    <property type="entry name" value="ATPase_NBD"/>
</dbReference>
<dbReference type="Gene3D" id="3.40.367.20">
    <property type="match status" value="1"/>
</dbReference>
<gene>
    <name evidence="10" type="primary">glk</name>
    <name evidence="13" type="ORF">ACFOEN_11170</name>
</gene>
<evidence type="ECO:0000256" key="8">
    <source>
        <dbReference type="ARBA" id="ARBA00023268"/>
    </source>
</evidence>
<dbReference type="GO" id="GO:0004340">
    <property type="term" value="F:glucokinase activity"/>
    <property type="evidence" value="ECO:0007669"/>
    <property type="project" value="UniProtKB-EC"/>
</dbReference>
<dbReference type="RefSeq" id="WP_377303920.1">
    <property type="nucleotide sequence ID" value="NZ_CP180191.1"/>
</dbReference>
<feature type="domain" description="HTH rpiR-type" evidence="11">
    <location>
        <begin position="327"/>
        <end position="403"/>
    </location>
</feature>
<evidence type="ECO:0000256" key="4">
    <source>
        <dbReference type="ARBA" id="ARBA00023015"/>
    </source>
</evidence>
<dbReference type="CDD" id="cd05013">
    <property type="entry name" value="SIS_RpiR"/>
    <property type="match status" value="1"/>
</dbReference>
<comment type="similarity">
    <text evidence="1">In the N-terminal section; belongs to the bacterial glucokinase family.</text>
</comment>
<dbReference type="PROSITE" id="PS00356">
    <property type="entry name" value="HTH_LACI_1"/>
    <property type="match status" value="1"/>
</dbReference>
<dbReference type="Gene3D" id="3.30.420.40">
    <property type="match status" value="1"/>
</dbReference>
<dbReference type="InterPro" id="IPR009057">
    <property type="entry name" value="Homeodomain-like_sf"/>
</dbReference>
<dbReference type="EC" id="2.7.1.2" evidence="10"/>
<evidence type="ECO:0000256" key="10">
    <source>
        <dbReference type="HAMAP-Rule" id="MF_00524"/>
    </source>
</evidence>
<organism evidence="13 14">
    <name type="scientific">Piscinibacterium candidicorallinum</name>
    <dbReference type="NCBI Taxonomy" id="1793872"/>
    <lineage>
        <taxon>Bacteria</taxon>
        <taxon>Pseudomonadati</taxon>
        <taxon>Pseudomonadota</taxon>
        <taxon>Betaproteobacteria</taxon>
        <taxon>Burkholderiales</taxon>
        <taxon>Piscinibacterium</taxon>
    </lineage>
</organism>
<dbReference type="InterPro" id="IPR000281">
    <property type="entry name" value="HTH_RpiR"/>
</dbReference>
<dbReference type="Pfam" id="PF01380">
    <property type="entry name" value="SIS"/>
    <property type="match status" value="1"/>
</dbReference>
<dbReference type="Proteomes" id="UP001595556">
    <property type="component" value="Unassembled WGS sequence"/>
</dbReference>
<dbReference type="EMBL" id="JBHRTI010000004">
    <property type="protein sequence ID" value="MFC3148204.1"/>
    <property type="molecule type" value="Genomic_DNA"/>
</dbReference>
<evidence type="ECO:0000256" key="2">
    <source>
        <dbReference type="ARBA" id="ARBA00022679"/>
    </source>
</evidence>
<comment type="caution">
    <text evidence="13">The sequence shown here is derived from an EMBL/GenBank/DDBJ whole genome shotgun (WGS) entry which is preliminary data.</text>
</comment>
<dbReference type="NCBIfam" id="TIGR00749">
    <property type="entry name" value="glk"/>
    <property type="match status" value="1"/>
</dbReference>
<evidence type="ECO:0000256" key="3">
    <source>
        <dbReference type="ARBA" id="ARBA00022777"/>
    </source>
</evidence>
<comment type="caution">
    <text evidence="10">Lacks conserved residue(s) required for the propagation of feature annotation.</text>
</comment>
<reference evidence="14" key="1">
    <citation type="journal article" date="2019" name="Int. J. Syst. Evol. Microbiol.">
        <title>The Global Catalogue of Microorganisms (GCM) 10K type strain sequencing project: providing services to taxonomists for standard genome sequencing and annotation.</title>
        <authorList>
            <consortium name="The Broad Institute Genomics Platform"/>
            <consortium name="The Broad Institute Genome Sequencing Center for Infectious Disease"/>
            <person name="Wu L."/>
            <person name="Ma J."/>
        </authorList>
    </citation>
    <scope>NUCLEOTIDE SEQUENCE [LARGE SCALE GENOMIC DNA]</scope>
    <source>
        <strain evidence="14">KCTC 52168</strain>
    </source>
</reference>
<keyword evidence="8" id="KW-0511">Multifunctional enzyme</keyword>
<dbReference type="PANTHER" id="PTHR47690:SF1">
    <property type="entry name" value="GLUCOKINASE"/>
    <property type="match status" value="1"/>
</dbReference>
<dbReference type="CDD" id="cd24008">
    <property type="entry name" value="ASKHA_NBD_GLK"/>
    <property type="match status" value="1"/>
</dbReference>
<sequence length="619" mass="66661">MAFSDGARLLADIGSTFARFAVERERGRFERLETLRCADYPDFGSALKAYLAMVEDMDVRHGAVAISNPVEGDLVRMTNYHWQFSIEQTRLDCGLDTLLVVNDFTALAVGVPHLREDQRRQIGGGQARARSVIGLLGAGTGLGVSGLIPADDGWISLGSEGGHVSFSPTDEREVAILEFAWTQYSHVSAERLLSGSGLELMYKALCHLAGKPAEALSALDITSRGLSKQCALCEQTLEVFCGMLGAVAANLAVTLGAFGGIYIGGAIVPRLGEYFDQSAFRRRFESKGRFSGFVASIPTYVITADQATFIGVAAILDAQLRKRSGGASILDRIRQLHRELSPAERRVADVVLSRPRSILNDPIMEIARAADVSQPTVIRFCRTLGCEGLSDFKLRLASSLTGTIPVTHTQVTVEDTALELGAKVLGNTASAILQIRDQLNRKAIDQAIELLLKAKRIDFYAVGNYGIVAEDAQYKFLRFGLPTAAHTEPRLQLMAANVLTPDDVLVVISSTGRIPELNAAVDAALERGAQVVAITANQSPLSKKATITIALDHSEDVATQVPMISRVLYLLVIDILAVGVAMRAGLTDELGTSELAEAMDANEAGSEHRLARMVSHSQR</sequence>
<comment type="similarity">
    <text evidence="10">Belongs to the bacterial glucokinase family.</text>
</comment>
<dbReference type="InterPro" id="IPR003836">
    <property type="entry name" value="Glucokinase"/>
</dbReference>
<evidence type="ECO:0000256" key="7">
    <source>
        <dbReference type="ARBA" id="ARBA00023163"/>
    </source>
</evidence>
<evidence type="ECO:0000256" key="5">
    <source>
        <dbReference type="ARBA" id="ARBA00023125"/>
    </source>
</evidence>
<feature type="domain" description="SIS" evidence="12">
    <location>
        <begin position="447"/>
        <end position="586"/>
    </location>
</feature>
<dbReference type="SUPFAM" id="SSF53697">
    <property type="entry name" value="SIS domain"/>
    <property type="match status" value="1"/>
</dbReference>
<dbReference type="SUPFAM" id="SSF53067">
    <property type="entry name" value="Actin-like ATPase domain"/>
    <property type="match status" value="1"/>
</dbReference>
<keyword evidence="3 10" id="KW-0418">Kinase</keyword>
<dbReference type="Pfam" id="PF01418">
    <property type="entry name" value="HTH_6"/>
    <property type="match status" value="1"/>
</dbReference>
<evidence type="ECO:0000259" key="11">
    <source>
        <dbReference type="PROSITE" id="PS51071"/>
    </source>
</evidence>
<dbReference type="InterPro" id="IPR050201">
    <property type="entry name" value="Bacterial_glucokinase"/>
</dbReference>
<dbReference type="InterPro" id="IPR001347">
    <property type="entry name" value="SIS_dom"/>
</dbReference>
<keyword evidence="10" id="KW-0963">Cytoplasm</keyword>
<dbReference type="HAMAP" id="MF_00524">
    <property type="entry name" value="Glucokinase"/>
    <property type="match status" value="1"/>
</dbReference>
<keyword evidence="6 10" id="KW-0324">Glycolysis</keyword>
<evidence type="ECO:0000259" key="12">
    <source>
        <dbReference type="PROSITE" id="PS51464"/>
    </source>
</evidence>
<keyword evidence="7" id="KW-0804">Transcription</keyword>
<protein>
    <recommendedName>
        <fullName evidence="10">Glucokinase</fullName>
        <ecNumber evidence="10">2.7.1.2</ecNumber>
    </recommendedName>
    <alternativeName>
        <fullName evidence="10">Glucose kinase</fullName>
    </alternativeName>
</protein>
<dbReference type="Pfam" id="PF02685">
    <property type="entry name" value="Glucokinase"/>
    <property type="match status" value="1"/>
</dbReference>
<keyword evidence="5" id="KW-0238">DNA-binding</keyword>
<keyword evidence="4" id="KW-0805">Transcription regulation</keyword>
<evidence type="ECO:0000256" key="6">
    <source>
        <dbReference type="ARBA" id="ARBA00023152"/>
    </source>
</evidence>
<dbReference type="Gene3D" id="3.40.50.10490">
    <property type="entry name" value="Glucose-6-phosphate isomerase like protein, domain 1"/>
    <property type="match status" value="1"/>
</dbReference>